<name>A0A4V6KEK5_HATHI</name>
<dbReference type="KEGG" id="hhw:NCTC503_02053"/>
<dbReference type="Pfam" id="PF01522">
    <property type="entry name" value="Polysacc_deac_1"/>
    <property type="match status" value="1"/>
</dbReference>
<keyword evidence="2" id="KW-0378">Hydrolase</keyword>
<dbReference type="Gene3D" id="3.20.20.370">
    <property type="entry name" value="Glycoside hydrolase/deacetylase"/>
    <property type="match status" value="1"/>
</dbReference>
<dbReference type="RefSeq" id="WP_138210629.1">
    <property type="nucleotide sequence ID" value="NZ_CBCRUQ010000021.1"/>
</dbReference>
<keyword evidence="3" id="KW-1185">Reference proteome</keyword>
<evidence type="ECO:0000313" key="3">
    <source>
        <dbReference type="Proteomes" id="UP000308489"/>
    </source>
</evidence>
<accession>A0A4V6KEK5</accession>
<dbReference type="GO" id="GO:0016020">
    <property type="term" value="C:membrane"/>
    <property type="evidence" value="ECO:0007669"/>
    <property type="project" value="TreeGrafter"/>
</dbReference>
<feature type="domain" description="NodB homology" evidence="1">
    <location>
        <begin position="51"/>
        <end position="228"/>
    </location>
</feature>
<dbReference type="PROSITE" id="PS51677">
    <property type="entry name" value="NODB"/>
    <property type="match status" value="1"/>
</dbReference>
<dbReference type="InterPro" id="IPR011330">
    <property type="entry name" value="Glyco_hydro/deAcase_b/a-brl"/>
</dbReference>
<proteinExistence type="predicted"/>
<dbReference type="Proteomes" id="UP000308489">
    <property type="component" value="Chromosome 1"/>
</dbReference>
<protein>
    <submittedName>
        <fullName evidence="2">Polysaccharide deacetylase family sporulation protein PdaB</fullName>
        <ecNumber evidence="2">3.-.-.-</ecNumber>
    </submittedName>
</protein>
<evidence type="ECO:0000259" key="1">
    <source>
        <dbReference type="PROSITE" id="PS51677"/>
    </source>
</evidence>
<evidence type="ECO:0000313" key="2">
    <source>
        <dbReference type="EMBL" id="VTQ93097.1"/>
    </source>
</evidence>
<dbReference type="EC" id="3.-.-.-" evidence="2"/>
<dbReference type="SUPFAM" id="SSF88713">
    <property type="entry name" value="Glycoside hydrolase/deacetylase"/>
    <property type="match status" value="1"/>
</dbReference>
<dbReference type="InterPro" id="IPR014132">
    <property type="entry name" value="PdaB-like"/>
</dbReference>
<sequence length="250" mass="28520">MLKFKKKHTISIGISLLIVVLLALGFNNKNIISTISKNKKIPIYSVDTKDKKVAISFDVNWGEDNTPKILDILDKHKVKCSFFLMGGWVEKYPDKVKAIHERGHEIGNHSNNHPDMTKVSNEKIINEIAVTDAKIMSVTGEKPKLFRFPSGAYNDKAIECVESTNHIPIQWDVDSIDWKEQGAKAEYERVIKKTKPGSILLFHNNAKYTPDNLDKIIEKLKSEGYTFVNISELIYKDNYEIDSTGRQIKK</sequence>
<dbReference type="GO" id="GO:0016810">
    <property type="term" value="F:hydrolase activity, acting on carbon-nitrogen (but not peptide) bonds"/>
    <property type="evidence" value="ECO:0007669"/>
    <property type="project" value="InterPro"/>
</dbReference>
<dbReference type="EMBL" id="LR590481">
    <property type="protein sequence ID" value="VTQ93097.1"/>
    <property type="molecule type" value="Genomic_DNA"/>
</dbReference>
<dbReference type="NCBIfam" id="TIGR02764">
    <property type="entry name" value="spore_ybaN_pdaB"/>
    <property type="match status" value="1"/>
</dbReference>
<gene>
    <name evidence="2" type="primary">pdaA_3</name>
    <name evidence="2" type="ORF">NCTC503_02053</name>
</gene>
<dbReference type="PANTHER" id="PTHR10587">
    <property type="entry name" value="GLYCOSYL TRANSFERASE-RELATED"/>
    <property type="match status" value="1"/>
</dbReference>
<dbReference type="InterPro" id="IPR002509">
    <property type="entry name" value="NODB_dom"/>
</dbReference>
<organism evidence="2 3">
    <name type="scientific">Hathewaya histolytica</name>
    <name type="common">Clostridium histolyticum</name>
    <dbReference type="NCBI Taxonomy" id="1498"/>
    <lineage>
        <taxon>Bacteria</taxon>
        <taxon>Bacillati</taxon>
        <taxon>Bacillota</taxon>
        <taxon>Clostridia</taxon>
        <taxon>Eubacteriales</taxon>
        <taxon>Clostridiaceae</taxon>
        <taxon>Hathewaya</taxon>
    </lineage>
</organism>
<dbReference type="CDD" id="cd10917">
    <property type="entry name" value="CE4_NodB_like_6s_7s"/>
    <property type="match status" value="1"/>
</dbReference>
<dbReference type="AlphaFoldDB" id="A0A4V6KEK5"/>
<reference evidence="2 3" key="1">
    <citation type="submission" date="2019-05" db="EMBL/GenBank/DDBJ databases">
        <authorList>
            <consortium name="Pathogen Informatics"/>
        </authorList>
    </citation>
    <scope>NUCLEOTIDE SEQUENCE [LARGE SCALE GENOMIC DNA]</scope>
    <source>
        <strain evidence="2 3">NCTC503</strain>
    </source>
</reference>
<dbReference type="PANTHER" id="PTHR10587:SF128">
    <property type="entry name" value="POLYSACCHARIDE DEACETYLASE PDAB-RELATED"/>
    <property type="match status" value="1"/>
</dbReference>
<dbReference type="GO" id="GO:0005975">
    <property type="term" value="P:carbohydrate metabolic process"/>
    <property type="evidence" value="ECO:0007669"/>
    <property type="project" value="InterPro"/>
</dbReference>
<dbReference type="InterPro" id="IPR050248">
    <property type="entry name" value="Polysacc_deacetylase_ArnD"/>
</dbReference>
<dbReference type="OrthoDB" id="9806342at2"/>